<evidence type="ECO:0000313" key="2">
    <source>
        <dbReference type="Proteomes" id="UP000276133"/>
    </source>
</evidence>
<evidence type="ECO:0000313" key="1">
    <source>
        <dbReference type="EMBL" id="RNA17211.1"/>
    </source>
</evidence>
<dbReference type="AlphaFoldDB" id="A0A3M7R1H1"/>
<comment type="caution">
    <text evidence="1">The sequence shown here is derived from an EMBL/GenBank/DDBJ whole genome shotgun (WGS) entry which is preliminary data.</text>
</comment>
<gene>
    <name evidence="1" type="ORF">BpHYR1_043427</name>
</gene>
<sequence length="151" mass="17731">MQSIPQNESQFYDEFNRLSSFELCITSQELVQELIAKTSDLDSLFRPLIISLLYGDQNNYLFRKNKTEETLANFNRIFARLRTIGRILHQRKISPSFKQLNGSDPNKLELYQAEKEKLIAQIKTKNTYIKEAIDRVSDIIWQINSVQTLKQ</sequence>
<name>A0A3M7R1H1_BRAPC</name>
<protein>
    <submittedName>
        <fullName evidence="1">Mediator of RNA polymerase II transcription subunit 30-like</fullName>
    </submittedName>
</protein>
<dbReference type="EMBL" id="REGN01004501">
    <property type="protein sequence ID" value="RNA17211.1"/>
    <property type="molecule type" value="Genomic_DNA"/>
</dbReference>
<dbReference type="OrthoDB" id="10067025at2759"/>
<organism evidence="1 2">
    <name type="scientific">Brachionus plicatilis</name>
    <name type="common">Marine rotifer</name>
    <name type="synonym">Brachionus muelleri</name>
    <dbReference type="NCBI Taxonomy" id="10195"/>
    <lineage>
        <taxon>Eukaryota</taxon>
        <taxon>Metazoa</taxon>
        <taxon>Spiralia</taxon>
        <taxon>Gnathifera</taxon>
        <taxon>Rotifera</taxon>
        <taxon>Eurotatoria</taxon>
        <taxon>Monogononta</taxon>
        <taxon>Pseudotrocha</taxon>
        <taxon>Ploima</taxon>
        <taxon>Brachionidae</taxon>
        <taxon>Brachionus</taxon>
    </lineage>
</organism>
<reference evidence="1 2" key="1">
    <citation type="journal article" date="2018" name="Sci. Rep.">
        <title>Genomic signatures of local adaptation to the degree of environmental predictability in rotifers.</title>
        <authorList>
            <person name="Franch-Gras L."/>
            <person name="Hahn C."/>
            <person name="Garcia-Roger E.M."/>
            <person name="Carmona M.J."/>
            <person name="Serra M."/>
            <person name="Gomez A."/>
        </authorList>
    </citation>
    <scope>NUCLEOTIDE SEQUENCE [LARGE SCALE GENOMIC DNA]</scope>
    <source>
        <strain evidence="1">HYR1</strain>
    </source>
</reference>
<dbReference type="GO" id="GO:0005634">
    <property type="term" value="C:nucleus"/>
    <property type="evidence" value="ECO:0007669"/>
    <property type="project" value="UniProtKB-SubCell"/>
</dbReference>
<dbReference type="Proteomes" id="UP000276133">
    <property type="component" value="Unassembled WGS sequence"/>
</dbReference>
<proteinExistence type="predicted"/>
<accession>A0A3M7R1H1</accession>
<keyword evidence="2" id="KW-1185">Reference proteome</keyword>